<dbReference type="RefSeq" id="WP_111696634.1">
    <property type="nucleotide sequence ID" value="NZ_JTLX01000001.1"/>
</dbReference>
<evidence type="ECO:0000313" key="9">
    <source>
        <dbReference type="EMBL" id="SQH97292.1"/>
    </source>
</evidence>
<dbReference type="InterPro" id="IPR050953">
    <property type="entry name" value="N4_N6_ade-DNA_methylase"/>
</dbReference>
<dbReference type="KEGG" id="hhz:NCTC10839_01198"/>
<comment type="catalytic activity">
    <reaction evidence="7">
        <text>a 2'-deoxyadenosine in DNA + S-adenosyl-L-methionine = an N(6)-methyl-2'-deoxyadenosine in DNA + S-adenosyl-L-homocysteine + H(+)</text>
        <dbReference type="Rhea" id="RHEA:15197"/>
        <dbReference type="Rhea" id="RHEA-COMP:12418"/>
        <dbReference type="Rhea" id="RHEA-COMP:12419"/>
        <dbReference type="ChEBI" id="CHEBI:15378"/>
        <dbReference type="ChEBI" id="CHEBI:57856"/>
        <dbReference type="ChEBI" id="CHEBI:59789"/>
        <dbReference type="ChEBI" id="CHEBI:90615"/>
        <dbReference type="ChEBI" id="CHEBI:90616"/>
        <dbReference type="EC" id="2.1.1.72"/>
    </reaction>
</comment>
<dbReference type="GO" id="GO:0009007">
    <property type="term" value="F:site-specific DNA-methyltransferase (adenine-specific) activity"/>
    <property type="evidence" value="ECO:0007669"/>
    <property type="project" value="UniProtKB-EC"/>
</dbReference>
<dbReference type="PROSITE" id="PS00092">
    <property type="entry name" value="N6_MTASE"/>
    <property type="match status" value="1"/>
</dbReference>
<dbReference type="PRINTS" id="PR00507">
    <property type="entry name" value="N12N6MTFRASE"/>
</dbReference>
<evidence type="ECO:0000256" key="1">
    <source>
        <dbReference type="ARBA" id="ARBA00011900"/>
    </source>
</evidence>
<dbReference type="GO" id="GO:0032259">
    <property type="term" value="P:methylation"/>
    <property type="evidence" value="ECO:0007669"/>
    <property type="project" value="UniProtKB-KW"/>
</dbReference>
<proteinExistence type="predicted"/>
<dbReference type="SUPFAM" id="SSF53335">
    <property type="entry name" value="S-adenosyl-L-methionine-dependent methyltransferases"/>
    <property type="match status" value="1"/>
</dbReference>
<evidence type="ECO:0000256" key="2">
    <source>
        <dbReference type="ARBA" id="ARBA00022603"/>
    </source>
</evidence>
<dbReference type="Gene3D" id="3.40.50.150">
    <property type="entry name" value="Vaccinia Virus protein VP39"/>
    <property type="match status" value="1"/>
</dbReference>
<evidence type="ECO:0000256" key="7">
    <source>
        <dbReference type="ARBA" id="ARBA00047942"/>
    </source>
</evidence>
<evidence type="ECO:0000256" key="3">
    <source>
        <dbReference type="ARBA" id="ARBA00022679"/>
    </source>
</evidence>
<evidence type="ECO:0000256" key="6">
    <source>
        <dbReference type="ARBA" id="ARBA00023125"/>
    </source>
</evidence>
<dbReference type="InterPro" id="IPR029063">
    <property type="entry name" value="SAM-dependent_MTases_sf"/>
</dbReference>
<keyword evidence="5" id="KW-0680">Restriction system</keyword>
<dbReference type="AlphaFoldDB" id="A0A2X4RJ51"/>
<dbReference type="GO" id="GO:0003677">
    <property type="term" value="F:DNA binding"/>
    <property type="evidence" value="ECO:0007669"/>
    <property type="project" value="UniProtKB-KW"/>
</dbReference>
<keyword evidence="6" id="KW-0238">DNA-binding</keyword>
<name>A0A2X4RJ51_HAEHA</name>
<keyword evidence="3 9" id="KW-0808">Transferase</keyword>
<dbReference type="PANTHER" id="PTHR33841">
    <property type="entry name" value="DNA METHYLTRANSFERASE YEEA-RELATED"/>
    <property type="match status" value="1"/>
</dbReference>
<evidence type="ECO:0000256" key="4">
    <source>
        <dbReference type="ARBA" id="ARBA00022691"/>
    </source>
</evidence>
<accession>A0A2X4RJ51</accession>
<dbReference type="GO" id="GO:0009307">
    <property type="term" value="P:DNA restriction-modification system"/>
    <property type="evidence" value="ECO:0007669"/>
    <property type="project" value="UniProtKB-KW"/>
</dbReference>
<keyword evidence="4" id="KW-0949">S-adenosyl-L-methionine</keyword>
<dbReference type="InterPro" id="IPR011639">
    <property type="entry name" value="MethylTrfase_TaqI-like_dom"/>
</dbReference>
<dbReference type="REBASE" id="256363">
    <property type="entry name" value="M2.Hha10839ORF1197P"/>
</dbReference>
<evidence type="ECO:0000259" key="8">
    <source>
        <dbReference type="Pfam" id="PF07669"/>
    </source>
</evidence>
<dbReference type="Pfam" id="PF07669">
    <property type="entry name" value="Eco57I"/>
    <property type="match status" value="1"/>
</dbReference>
<gene>
    <name evidence="9" type="ORF">NCTC10839_01198</name>
</gene>
<protein>
    <recommendedName>
        <fullName evidence="1">site-specific DNA-methyltransferase (adenine-specific)</fullName>
        <ecNumber evidence="1">2.1.1.72</ecNumber>
    </recommendedName>
</protein>
<feature type="domain" description="Type II methyltransferase M.TaqI-like" evidence="8">
    <location>
        <begin position="89"/>
        <end position="265"/>
    </location>
</feature>
<dbReference type="PANTHER" id="PTHR33841:SF6">
    <property type="entry name" value="TYPE II METHYLTRANSFERASE M.HINDII"/>
    <property type="match status" value="1"/>
</dbReference>
<dbReference type="GeneID" id="56957784"/>
<evidence type="ECO:0000313" key="10">
    <source>
        <dbReference type="Proteomes" id="UP000248808"/>
    </source>
</evidence>
<organism evidence="9 10">
    <name type="scientific">Haemophilus haemolyticus</name>
    <dbReference type="NCBI Taxonomy" id="726"/>
    <lineage>
        <taxon>Bacteria</taxon>
        <taxon>Pseudomonadati</taxon>
        <taxon>Pseudomonadota</taxon>
        <taxon>Gammaproteobacteria</taxon>
        <taxon>Pasteurellales</taxon>
        <taxon>Pasteurellaceae</taxon>
        <taxon>Haemophilus</taxon>
    </lineage>
</organism>
<evidence type="ECO:0000256" key="5">
    <source>
        <dbReference type="ARBA" id="ARBA00022747"/>
    </source>
</evidence>
<dbReference type="Proteomes" id="UP000248808">
    <property type="component" value="Chromosome 1"/>
</dbReference>
<dbReference type="EMBL" id="LS483458">
    <property type="protein sequence ID" value="SQH97292.1"/>
    <property type="molecule type" value="Genomic_DNA"/>
</dbReference>
<dbReference type="InterPro" id="IPR002052">
    <property type="entry name" value="DNA_methylase_N6_adenine_CS"/>
</dbReference>
<dbReference type="EC" id="2.1.1.72" evidence="1"/>
<sequence length="516" mass="59377">MQNPSINYNPDVLSCLANLSNDEVFTSPALANQMLDLLPQELFRSSTTTFLDPATKSGVFLREIAKRLLEGLKDEIPDLQTRINHILTKQIFGLGITELTALLARRTLYCSREANGKYSVCEGFNNPQGNIFYSSLKHQWENGRCIKCGASEKVYDRSDELENHAYSFIHQDLANINEKLPVKFDVIIGNPPYQLGDGGGTGSAASPIYQFFIQQAIKLDPNYLVMVVPSRWFAGGRGLDEFREEMLLDTRLEEIHDFPNSSDVFTGVDIKGGVNYFLWNKNYSGECLIKTYQKQESVSEMKRFLKEEGLDTFVRYNEAISVLRKVKKFNEKSFSDLISSNDPFGFDRREKNSFKRIKPNYLLKPFPNAIPFYYNGWAKQGLGYIDQFSVSKNKEWIDKYKVLIPKAWGNGDITTDWLKPFIAETSSCCTETYLVIGPLENNQECENVISYIQTRFFHFLVSLIKNTQNSMKKVYELVPMQDFSKPWTDKELYEKYQLTQAEINYIESMVRPFSNE</sequence>
<keyword evidence="2 9" id="KW-0489">Methyltransferase</keyword>
<reference evidence="9 10" key="1">
    <citation type="submission" date="2018-06" db="EMBL/GenBank/DDBJ databases">
        <authorList>
            <consortium name="Pathogen Informatics"/>
            <person name="Doyle S."/>
        </authorList>
    </citation>
    <scope>NUCLEOTIDE SEQUENCE [LARGE SCALE GENOMIC DNA]</scope>
    <source>
        <strain evidence="9 10">NCTC10839</strain>
    </source>
</reference>